<gene>
    <name evidence="1" type="ORF">AVEN_114513_1</name>
</gene>
<protein>
    <submittedName>
        <fullName evidence="1">Uncharacterized protein</fullName>
    </submittedName>
</protein>
<dbReference type="AlphaFoldDB" id="A0A4Y2PBH9"/>
<evidence type="ECO:0000313" key="2">
    <source>
        <dbReference type="Proteomes" id="UP000499080"/>
    </source>
</evidence>
<dbReference type="EMBL" id="BGPR01010851">
    <property type="protein sequence ID" value="GBN48333.1"/>
    <property type="molecule type" value="Genomic_DNA"/>
</dbReference>
<name>A0A4Y2PBH9_ARAVE</name>
<reference evidence="1 2" key="1">
    <citation type="journal article" date="2019" name="Sci. Rep.">
        <title>Orb-weaving spider Araneus ventricosus genome elucidates the spidroin gene catalogue.</title>
        <authorList>
            <person name="Kono N."/>
            <person name="Nakamura H."/>
            <person name="Ohtoshi R."/>
            <person name="Moran D.A.P."/>
            <person name="Shinohara A."/>
            <person name="Yoshida Y."/>
            <person name="Fujiwara M."/>
            <person name="Mori M."/>
            <person name="Tomita M."/>
            <person name="Arakawa K."/>
        </authorList>
    </citation>
    <scope>NUCLEOTIDE SEQUENCE [LARGE SCALE GENOMIC DNA]</scope>
</reference>
<sequence>MPEKRNHRNVFANKEEQVSLPLCLLLHPLCSALLPHPVTALPVPLISSQRLPAPPSLLLKLARASLSHHCLPGCLLSSSRFARASLSSCRFAQPPSSSHPLSPLVPPHPGSCLFVPPFSHPACCLVSPSFILSQTHHARGNAHIQFRAFVTASSPSRLLAPSFLHLAELLCSSSLIQSQVAQSPSHPVASAQASLI</sequence>
<organism evidence="1 2">
    <name type="scientific">Araneus ventricosus</name>
    <name type="common">Orbweaver spider</name>
    <name type="synonym">Epeira ventricosa</name>
    <dbReference type="NCBI Taxonomy" id="182803"/>
    <lineage>
        <taxon>Eukaryota</taxon>
        <taxon>Metazoa</taxon>
        <taxon>Ecdysozoa</taxon>
        <taxon>Arthropoda</taxon>
        <taxon>Chelicerata</taxon>
        <taxon>Arachnida</taxon>
        <taxon>Araneae</taxon>
        <taxon>Araneomorphae</taxon>
        <taxon>Entelegynae</taxon>
        <taxon>Araneoidea</taxon>
        <taxon>Araneidae</taxon>
        <taxon>Araneus</taxon>
    </lineage>
</organism>
<proteinExistence type="predicted"/>
<keyword evidence="2" id="KW-1185">Reference proteome</keyword>
<comment type="caution">
    <text evidence="1">The sequence shown here is derived from an EMBL/GenBank/DDBJ whole genome shotgun (WGS) entry which is preliminary data.</text>
</comment>
<accession>A0A4Y2PBH9</accession>
<evidence type="ECO:0000313" key="1">
    <source>
        <dbReference type="EMBL" id="GBN48333.1"/>
    </source>
</evidence>
<dbReference type="Proteomes" id="UP000499080">
    <property type="component" value="Unassembled WGS sequence"/>
</dbReference>